<organism evidence="1 2">
    <name type="scientific">Streptantibioticus ferralitis</name>
    <dbReference type="NCBI Taxonomy" id="236510"/>
    <lineage>
        <taxon>Bacteria</taxon>
        <taxon>Bacillati</taxon>
        <taxon>Actinomycetota</taxon>
        <taxon>Actinomycetes</taxon>
        <taxon>Kitasatosporales</taxon>
        <taxon>Streptomycetaceae</taxon>
        <taxon>Streptantibioticus</taxon>
    </lineage>
</organism>
<protein>
    <recommendedName>
        <fullName evidence="3">LLM class flavin-dependent oxidoreductase</fullName>
    </recommendedName>
</protein>
<comment type="caution">
    <text evidence="1">The sequence shown here is derived from an EMBL/GenBank/DDBJ whole genome shotgun (WGS) entry which is preliminary data.</text>
</comment>
<dbReference type="RefSeq" id="WP_275819795.1">
    <property type="nucleotide sequence ID" value="NZ_BAAANM010000002.1"/>
</dbReference>
<keyword evidence="2" id="KW-1185">Reference proteome</keyword>
<evidence type="ECO:0000313" key="1">
    <source>
        <dbReference type="EMBL" id="MDF2259815.1"/>
    </source>
</evidence>
<sequence length="81" mass="8488">MTVPVGVLPPAREAAMTGRWDPAPLLALAGLVERSGYDSLWDGDSLAARPPRPCPVLLVCPDPAPGIATIPPPPPHPPHHH</sequence>
<reference evidence="1 2" key="1">
    <citation type="submission" date="2023-03" db="EMBL/GenBank/DDBJ databases">
        <title>Draft genome sequence of type strain Streptomyces ferralitis JCM 14344.</title>
        <authorList>
            <person name="Klaysubun C."/>
            <person name="Duangmal K."/>
        </authorList>
    </citation>
    <scope>NUCLEOTIDE SEQUENCE [LARGE SCALE GENOMIC DNA]</scope>
    <source>
        <strain evidence="1 2">JCM 14344</strain>
    </source>
</reference>
<name>A0ABT5Z9S7_9ACTN</name>
<gene>
    <name evidence="1" type="ORF">P2L57_30045</name>
</gene>
<proteinExistence type="predicted"/>
<dbReference type="Proteomes" id="UP001220022">
    <property type="component" value="Unassembled WGS sequence"/>
</dbReference>
<dbReference type="EMBL" id="JARHTQ010000026">
    <property type="protein sequence ID" value="MDF2259815.1"/>
    <property type="molecule type" value="Genomic_DNA"/>
</dbReference>
<accession>A0ABT5Z9S7</accession>
<evidence type="ECO:0008006" key="3">
    <source>
        <dbReference type="Google" id="ProtNLM"/>
    </source>
</evidence>
<evidence type="ECO:0000313" key="2">
    <source>
        <dbReference type="Proteomes" id="UP001220022"/>
    </source>
</evidence>